<sequence length="92" mass="10023">MSRHSKQIYEDVAEVFHGEATVDNLAHDFADLFAADNPPRCVNCGEPATTTGGGSCHYVPQLGEHNFEGGFDRERFLAACGLTTETEVRHGL</sequence>
<reference evidence="1" key="1">
    <citation type="journal article" date="2015" name="Nature">
        <title>Complex archaea that bridge the gap between prokaryotes and eukaryotes.</title>
        <authorList>
            <person name="Spang A."/>
            <person name="Saw J.H."/>
            <person name="Jorgensen S.L."/>
            <person name="Zaremba-Niedzwiedzka K."/>
            <person name="Martijn J."/>
            <person name="Lind A.E."/>
            <person name="van Eijk R."/>
            <person name="Schleper C."/>
            <person name="Guy L."/>
            <person name="Ettema T.J."/>
        </authorList>
    </citation>
    <scope>NUCLEOTIDE SEQUENCE</scope>
</reference>
<organism evidence="1">
    <name type="scientific">marine sediment metagenome</name>
    <dbReference type="NCBI Taxonomy" id="412755"/>
    <lineage>
        <taxon>unclassified sequences</taxon>
        <taxon>metagenomes</taxon>
        <taxon>ecological metagenomes</taxon>
    </lineage>
</organism>
<protein>
    <submittedName>
        <fullName evidence="1">Uncharacterized protein</fullName>
    </submittedName>
</protein>
<gene>
    <name evidence="1" type="ORF">LCGC14_3076430</name>
</gene>
<proteinExistence type="predicted"/>
<dbReference type="AlphaFoldDB" id="A0A0F8WEF1"/>
<comment type="caution">
    <text evidence="1">The sequence shown here is derived from an EMBL/GenBank/DDBJ whole genome shotgun (WGS) entry which is preliminary data.</text>
</comment>
<evidence type="ECO:0000313" key="1">
    <source>
        <dbReference type="EMBL" id="KKK55252.1"/>
    </source>
</evidence>
<name>A0A0F8WEF1_9ZZZZ</name>
<accession>A0A0F8WEF1</accession>
<dbReference type="EMBL" id="LAZR01065587">
    <property type="protein sequence ID" value="KKK55252.1"/>
    <property type="molecule type" value="Genomic_DNA"/>
</dbReference>